<organism evidence="16 17">
    <name type="scientific">Thelephora terrestris</name>
    <dbReference type="NCBI Taxonomy" id="56493"/>
    <lineage>
        <taxon>Eukaryota</taxon>
        <taxon>Fungi</taxon>
        <taxon>Dikarya</taxon>
        <taxon>Basidiomycota</taxon>
        <taxon>Agaricomycotina</taxon>
        <taxon>Agaricomycetes</taxon>
        <taxon>Thelephorales</taxon>
        <taxon>Thelephoraceae</taxon>
        <taxon>Thelephora</taxon>
    </lineage>
</organism>
<feature type="region of interest" description="Disordered" evidence="12">
    <location>
        <begin position="1307"/>
        <end position="1330"/>
    </location>
</feature>
<evidence type="ECO:0000256" key="12">
    <source>
        <dbReference type="SAM" id="MobiDB-lite"/>
    </source>
</evidence>
<dbReference type="SMART" id="SM00388">
    <property type="entry name" value="HisKA"/>
    <property type="match status" value="1"/>
</dbReference>
<evidence type="ECO:0000256" key="9">
    <source>
        <dbReference type="ARBA" id="ARBA00022989"/>
    </source>
</evidence>
<feature type="transmembrane region" description="Helical" evidence="13">
    <location>
        <begin position="590"/>
        <end position="611"/>
    </location>
</feature>
<dbReference type="CDD" id="cd17546">
    <property type="entry name" value="REC_hyHK_CKI1_RcsC-like"/>
    <property type="match status" value="1"/>
</dbReference>
<feature type="domain" description="Response regulatory" evidence="15">
    <location>
        <begin position="2256"/>
        <end position="2382"/>
    </location>
</feature>
<comment type="similarity">
    <text evidence="2">Belongs to the polyprenol kinase family.</text>
</comment>
<keyword evidence="17" id="KW-1185">Reference proteome</keyword>
<evidence type="ECO:0000256" key="6">
    <source>
        <dbReference type="ARBA" id="ARBA00022692"/>
    </source>
</evidence>
<keyword evidence="10 13" id="KW-0472">Membrane</keyword>
<dbReference type="InterPro" id="IPR032974">
    <property type="entry name" value="Polypren_kinase"/>
</dbReference>
<feature type="region of interest" description="Disordered" evidence="12">
    <location>
        <begin position="517"/>
        <end position="545"/>
    </location>
</feature>
<reference evidence="16" key="2">
    <citation type="submission" date="2020-11" db="EMBL/GenBank/DDBJ databases">
        <authorList>
            <consortium name="DOE Joint Genome Institute"/>
            <person name="Kuo A."/>
            <person name="Miyauchi S."/>
            <person name="Kiss E."/>
            <person name="Drula E."/>
            <person name="Kohler A."/>
            <person name="Sanchez-Garcia M."/>
            <person name="Andreopoulos B."/>
            <person name="Barry K.W."/>
            <person name="Bonito G."/>
            <person name="Buee M."/>
            <person name="Carver A."/>
            <person name="Chen C."/>
            <person name="Cichocki N."/>
            <person name="Clum A."/>
            <person name="Culley D."/>
            <person name="Crous P.W."/>
            <person name="Fauchery L."/>
            <person name="Girlanda M."/>
            <person name="Hayes R."/>
            <person name="Keri Z."/>
            <person name="Labutti K."/>
            <person name="Lipzen A."/>
            <person name="Lombard V."/>
            <person name="Magnuson J."/>
            <person name="Maillard F."/>
            <person name="Morin E."/>
            <person name="Murat C."/>
            <person name="Nolan M."/>
            <person name="Ohm R."/>
            <person name="Pangilinan J."/>
            <person name="Pereira M."/>
            <person name="Perotto S."/>
            <person name="Peter M."/>
            <person name="Riley R."/>
            <person name="Sitrit Y."/>
            <person name="Stielow B."/>
            <person name="Szollosi G."/>
            <person name="Zifcakova L."/>
            <person name="Stursova M."/>
            <person name="Spatafora J.W."/>
            <person name="Tedersoo L."/>
            <person name="Vaario L.-M."/>
            <person name="Yamada A."/>
            <person name="Yan M."/>
            <person name="Wang P."/>
            <person name="Xu J."/>
            <person name="Bruns T."/>
            <person name="Baldrian P."/>
            <person name="Vilgalys R."/>
            <person name="Henrissat B."/>
            <person name="Grigoriev I.V."/>
            <person name="Hibbett D."/>
            <person name="Nagy L.G."/>
            <person name="Martin F.M."/>
        </authorList>
    </citation>
    <scope>NUCLEOTIDE SEQUENCE</scope>
    <source>
        <strain evidence="16">UH-Tt-Lm1</strain>
    </source>
</reference>
<dbReference type="Gene3D" id="3.30.565.10">
    <property type="entry name" value="Histidine kinase-like ATPase, C-terminal domain"/>
    <property type="match status" value="1"/>
</dbReference>
<dbReference type="SMART" id="SM00448">
    <property type="entry name" value="REC"/>
    <property type="match status" value="1"/>
</dbReference>
<feature type="compositionally biased region" description="Polar residues" evidence="12">
    <location>
        <begin position="36"/>
        <end position="54"/>
    </location>
</feature>
<feature type="transmembrane region" description="Helical" evidence="13">
    <location>
        <begin position="350"/>
        <end position="370"/>
    </location>
</feature>
<feature type="compositionally biased region" description="Pro residues" evidence="12">
    <location>
        <begin position="1065"/>
        <end position="1078"/>
    </location>
</feature>
<feature type="transmembrane region" description="Helical" evidence="13">
    <location>
        <begin position="390"/>
        <end position="414"/>
    </location>
</feature>
<dbReference type="SMART" id="SM00387">
    <property type="entry name" value="HATPase_c"/>
    <property type="match status" value="1"/>
</dbReference>
<dbReference type="Gene3D" id="3.30.450.40">
    <property type="match status" value="1"/>
</dbReference>
<dbReference type="EC" id="2.7.1.108" evidence="3"/>
<feature type="transmembrane region" description="Helical" evidence="13">
    <location>
        <begin position="745"/>
        <end position="761"/>
    </location>
</feature>
<feature type="region of interest" description="Disordered" evidence="12">
    <location>
        <begin position="794"/>
        <end position="816"/>
    </location>
</feature>
<keyword evidence="5" id="KW-0808">Transferase</keyword>
<protein>
    <recommendedName>
        <fullName evidence="3">dolichol kinase</fullName>
        <ecNumber evidence="3">2.7.1.108</ecNumber>
    </recommendedName>
</protein>
<evidence type="ECO:0000256" key="10">
    <source>
        <dbReference type="ARBA" id="ARBA00023136"/>
    </source>
</evidence>
<keyword evidence="7 16" id="KW-0418">Kinase</keyword>
<feature type="transmembrane region" description="Helical" evidence="13">
    <location>
        <begin position="435"/>
        <end position="457"/>
    </location>
</feature>
<comment type="subcellular location">
    <subcellularLocation>
        <location evidence="1">Endoplasmic reticulum membrane</location>
        <topology evidence="1">Multi-pass membrane protein</topology>
    </subcellularLocation>
</comment>
<dbReference type="SUPFAM" id="SSF55781">
    <property type="entry name" value="GAF domain-like"/>
    <property type="match status" value="1"/>
</dbReference>
<proteinExistence type="inferred from homology"/>
<dbReference type="Pfam" id="PF00512">
    <property type="entry name" value="HisKA"/>
    <property type="match status" value="1"/>
</dbReference>
<keyword evidence="8" id="KW-0256">Endoplasmic reticulum</keyword>
<dbReference type="EMBL" id="WIUZ02000002">
    <property type="protein sequence ID" value="KAF9790445.1"/>
    <property type="molecule type" value="Genomic_DNA"/>
</dbReference>
<dbReference type="OrthoDB" id="21225at2759"/>
<dbReference type="Gene3D" id="3.40.50.2300">
    <property type="match status" value="1"/>
</dbReference>
<dbReference type="PANTHER" id="PTHR13205:SF15">
    <property type="entry name" value="DOLICHOL KINASE"/>
    <property type="match status" value="1"/>
</dbReference>
<dbReference type="FunFam" id="1.10.287.130:FF:000023">
    <property type="entry name" value="Sensor histidine kinase/response regulator, putative"/>
    <property type="match status" value="1"/>
</dbReference>
<comment type="caution">
    <text evidence="16">The sequence shown here is derived from an EMBL/GenBank/DDBJ whole genome shotgun (WGS) entry which is preliminary data.</text>
</comment>
<dbReference type="Pfam" id="PF02518">
    <property type="entry name" value="HATPase_c"/>
    <property type="match status" value="1"/>
</dbReference>
<keyword evidence="6 13" id="KW-0812">Transmembrane</keyword>
<evidence type="ECO:0000313" key="16">
    <source>
        <dbReference type="EMBL" id="KAF9790445.1"/>
    </source>
</evidence>
<dbReference type="SUPFAM" id="SSF47384">
    <property type="entry name" value="Homodimeric domain of signal transducing histidine kinase"/>
    <property type="match status" value="1"/>
</dbReference>
<sequence length="2384" mass="262768">MIVRLYVPSTTDAAENRRGSVSSTSGSSDRHRFQPTRITFTRSKSPLPPTQGTNRGDVPPSLRKPSPAPPRVKQGMSYQQLLPSAFYFSFRTPFSEKVRRFYIDSSKGCEAMLLLVSMVFAANSLAKHRSETWTSIEIYSITVLSLFYIIWSHFSTSSTLDKPNSQSNPSTPTTPNRPASPRPFDQRRQPLLPMKNDGFVWMTVPKNYRNSSDDGILSGLLIGPLIASAELYTTLKSVSTGRPLLPPEWRVEPNMFPLPNPRVGQAEALVVSRRALVDLATICSTTLLIHVCASWWKEARVRKDGLPETERASVPRSEMRRLRLYVVFCLVAALYLAIRLAHQGFTLGELGVVIFGASVLFMEGFNITVARIWPAETAYIRTYRLPTPLLLYQIALIPGSLLTGILLSPLLFLSRHIARRPVRRLRFPKEKQVHLRLLALGFYGGAALIIGGLIGMWTKWCLGGRDPWVYAVLYLLEGRKTWSRPALVVYWALIGIISVATWNRQLARSRKYRPRTIGNQETAPQLTTSSTPSEARLPISSDPSVPPTPSMISFPNLPNGVQMSLAATEFLDAADKRVSTLTLNARRKSFHGVAVLMFLPGIALDYVRYFALYPFGASVHVFMNEFMDNKDTGTAILSHFYLLTGCANSVWFEGPSQLLHFTGLLALGVGDALASVVGKRLGRHRWSSSNQKTGEGTITFTLSVTLSALVLGLLGLTEEFSVFKYTCVVAISSLLEAFSVQNDNLILPVYLWSMVALALALDVARSAFHALLIIATPLAIGWFVTNRFLHPPRQMKDQEDEKGPWPEKSQQQTQAIQPIRADSPIELANLSLSLSRSSEHEITALPSLPRVPLPPKRVSRKSSRPSTASILDERRELLPTSPSSGTLTDNSLIVTPTTDNDPSWPYASPGPLPTESVAGDKPNVEIRVSLPGIPVESTTVDDHGRFLLDRLQAASVSTHSLQMDDTHSDVMSAADRSALEPTYDWSTFIKAYADGKWDPQKIPQFPRSALSHPTHQSKQTPHCSSIAQATPSITDLQPTRPVDEDTSSKTPIDSCHKLTQTPPNSTTPPPSSTSPPPKQHIIDPRTSKPERSQSLNVGVSHRLRKSFTDLRLSSGNNTVNLDDHLHHPLNPDALATAATIRWAGARISVAPLALPSPEHELTDPMRGVTAAIPGVHPAHGFPGPLITEREAGLMSPGRRTRLASFWEGTVEEALPTVDGSPSTESAHLDEVETTITGDTSSSLSVIPPASAPLMPSVGSETGDYFGDVYHPPMALNCEPLMVESVSSVPAVTRRICLTRQSSSPLPAFSDRNFRHQRTARSSSDNSGFGPRSVKEESMFYELGYLAAPNPPDEIERRRALYRFNIWNTGPDPSFQRIAYLVKLVFNTKIVVISLVDENEEWFKTELGLQKRSLPRNCALCSHVILQRSVSQRRSPPSLRCFSYSENRANQAFFSDSGDEPLVILDTFEDWRFAKNPLVTSGPNIRFYAGAPLKTSDGYNIGTLSIIDDSPRCEFSPRQRHTLKEFATIAMREMELWRDKIQLRIRDRIQNSMEQFTRECLEIDKDSGGKSGQSLSSAAPMDKIYERAAKLIKRTLDVEGSVVMDVSHVEVLENVNSESTAAVVLHDADSNIGTITRVLDEEEFAKLTEFFKKFPDGKISEGIVPGPCRSFLPTHCQHALTVPIFNIDKRPFALLCAYNAGDHTTPFLEGHELSYLRAIGVIILSAVLKRRMMLADKAKSLFISNISHELRTPLHGILASAELLGDTPLSHAQASFLQTVQACGTSLVETVNHVLDFTKLSGNARSGGVDQVIPPTRCDLMQLIEEAVEGSWIGHRARLFTSEIGSVYSPPEKSGRSSLERDRHVETVVDIGPDLQDWTLVFEKGGIRRVLMNLFGNSLKFTSNGYVHVLVRKVSSPEFPPGNVKIEMSVADTGKGISQDFLKNQLFHPFSQENPLQTGTGLGLAIVNSIVRSSSVEGKVDVWSSENVGTDIKISFMAQSVEDAEGSPVLSELWKTEDFPRPPSVSLVGFNVAHRGIELLRNVLVGYLQTWWDFLVLPDGSSELGDIIIVNEDPSYIAEAAASKDVSRPMLLLSSVRGDPDLMSVVTDFEKVGGFCRVLYKPGGPSRLHAGLKLCIRSLLIGQRSRVPSMRGNLSRTQEENVVPPVANWAKRHNSDLHSPVDSRPPLGLRSITIESRSWMSSGDAPKIVAQPPMPKLPRTPSPILDGRTSPTVPVGTGGILLKSSIGSVDSSTLRARVLVVEDNHILRDLLAAIYRMKWLKTKGYDAIGAVDGRDGVRMFETEGRFDIVLLDMSMPELDGVGAAKEIRRIESASPSCKSARILALTGMSTLEDKRRAFEAGVDGYLVKPVAFKTLDEMFRKLGVP</sequence>
<feature type="transmembrane region" description="Helical" evidence="13">
    <location>
        <begin position="482"/>
        <end position="503"/>
    </location>
</feature>
<evidence type="ECO:0000259" key="14">
    <source>
        <dbReference type="PROSITE" id="PS50109"/>
    </source>
</evidence>
<dbReference type="GO" id="GO:0043048">
    <property type="term" value="P:dolichyl monophosphate biosynthetic process"/>
    <property type="evidence" value="ECO:0007669"/>
    <property type="project" value="TreeGrafter"/>
</dbReference>
<feature type="modified residue" description="4-aspartylphosphate" evidence="11">
    <location>
        <position position="2311"/>
    </location>
</feature>
<feature type="compositionally biased region" description="Basic and acidic residues" evidence="12">
    <location>
        <begin position="794"/>
        <end position="805"/>
    </location>
</feature>
<evidence type="ECO:0000256" key="5">
    <source>
        <dbReference type="ARBA" id="ARBA00022679"/>
    </source>
</evidence>
<feature type="transmembrane region" description="Helical" evidence="13">
    <location>
        <begin position="767"/>
        <end position="785"/>
    </location>
</feature>
<dbReference type="InterPro" id="IPR001789">
    <property type="entry name" value="Sig_transdc_resp-reg_receiver"/>
</dbReference>
<dbReference type="PRINTS" id="PR00344">
    <property type="entry name" value="BCTRLSENSOR"/>
</dbReference>
<feature type="compositionally biased region" description="Polar residues" evidence="12">
    <location>
        <begin position="517"/>
        <end position="533"/>
    </location>
</feature>
<dbReference type="Gene3D" id="1.10.287.130">
    <property type="match status" value="1"/>
</dbReference>
<reference evidence="16" key="1">
    <citation type="journal article" date="2020" name="Nat. Commun.">
        <title>Large-scale genome sequencing of mycorrhizal fungi provides insights into the early evolution of symbiotic traits.</title>
        <authorList>
            <person name="Miyauchi S."/>
            <person name="Kiss E."/>
            <person name="Kuo A."/>
            <person name="Drula E."/>
            <person name="Kohler A."/>
            <person name="Sanchez-Garcia M."/>
            <person name="Morin E."/>
            <person name="Andreopoulos B."/>
            <person name="Barry K.W."/>
            <person name="Bonito G."/>
            <person name="Buee M."/>
            <person name="Carver A."/>
            <person name="Chen C."/>
            <person name="Cichocki N."/>
            <person name="Clum A."/>
            <person name="Culley D."/>
            <person name="Crous P.W."/>
            <person name="Fauchery L."/>
            <person name="Girlanda M."/>
            <person name="Hayes R.D."/>
            <person name="Keri Z."/>
            <person name="LaButti K."/>
            <person name="Lipzen A."/>
            <person name="Lombard V."/>
            <person name="Magnuson J."/>
            <person name="Maillard F."/>
            <person name="Murat C."/>
            <person name="Nolan M."/>
            <person name="Ohm R.A."/>
            <person name="Pangilinan J."/>
            <person name="Pereira M.F."/>
            <person name="Perotto S."/>
            <person name="Peter M."/>
            <person name="Pfister S."/>
            <person name="Riley R."/>
            <person name="Sitrit Y."/>
            <person name="Stielow J.B."/>
            <person name="Szollosi G."/>
            <person name="Zifcakova L."/>
            <person name="Stursova M."/>
            <person name="Spatafora J.W."/>
            <person name="Tedersoo L."/>
            <person name="Vaario L.M."/>
            <person name="Yamada A."/>
            <person name="Yan M."/>
            <person name="Wang P."/>
            <person name="Xu J."/>
            <person name="Bruns T."/>
            <person name="Baldrian P."/>
            <person name="Vilgalys R."/>
            <person name="Dunand C."/>
            <person name="Henrissat B."/>
            <person name="Grigoriev I.V."/>
            <person name="Hibbett D."/>
            <person name="Nagy L.G."/>
            <person name="Martin F.M."/>
        </authorList>
    </citation>
    <scope>NUCLEOTIDE SEQUENCE</scope>
    <source>
        <strain evidence="16">UH-Tt-Lm1</strain>
    </source>
</reference>
<dbReference type="PROSITE" id="PS50109">
    <property type="entry name" value="HIS_KIN"/>
    <property type="match status" value="1"/>
</dbReference>
<evidence type="ECO:0000256" key="8">
    <source>
        <dbReference type="ARBA" id="ARBA00022824"/>
    </source>
</evidence>
<evidence type="ECO:0000256" key="11">
    <source>
        <dbReference type="PROSITE-ProRule" id="PRU00169"/>
    </source>
</evidence>
<feature type="compositionally biased region" description="Low complexity" evidence="12">
    <location>
        <begin position="163"/>
        <end position="183"/>
    </location>
</feature>
<keyword evidence="9 13" id="KW-1133">Transmembrane helix</keyword>
<evidence type="ECO:0000256" key="3">
    <source>
        <dbReference type="ARBA" id="ARBA00012132"/>
    </source>
</evidence>
<dbReference type="GO" id="GO:0000155">
    <property type="term" value="F:phosphorelay sensor kinase activity"/>
    <property type="evidence" value="ECO:0007669"/>
    <property type="project" value="InterPro"/>
</dbReference>
<feature type="region of interest" description="Disordered" evidence="12">
    <location>
        <begin position="1003"/>
        <end position="1100"/>
    </location>
</feature>
<feature type="transmembrane region" description="Helical" evidence="13">
    <location>
        <begin position="698"/>
        <end position="716"/>
    </location>
</feature>
<dbReference type="InterPro" id="IPR004358">
    <property type="entry name" value="Sig_transdc_His_kin-like_C"/>
</dbReference>
<feature type="region of interest" description="Disordered" evidence="12">
    <location>
        <begin position="158"/>
        <end position="191"/>
    </location>
</feature>
<evidence type="ECO:0000256" key="1">
    <source>
        <dbReference type="ARBA" id="ARBA00004477"/>
    </source>
</evidence>
<evidence type="ECO:0000259" key="15">
    <source>
        <dbReference type="PROSITE" id="PS50110"/>
    </source>
</evidence>
<dbReference type="SUPFAM" id="SSF55874">
    <property type="entry name" value="ATPase domain of HSP90 chaperone/DNA topoisomerase II/histidine kinase"/>
    <property type="match status" value="1"/>
</dbReference>
<dbReference type="InterPro" id="IPR029016">
    <property type="entry name" value="GAF-like_dom_sf"/>
</dbReference>
<dbReference type="InterPro" id="IPR005467">
    <property type="entry name" value="His_kinase_dom"/>
</dbReference>
<feature type="region of interest" description="Disordered" evidence="12">
    <location>
        <begin position="8"/>
        <end position="74"/>
    </location>
</feature>
<evidence type="ECO:0000256" key="2">
    <source>
        <dbReference type="ARBA" id="ARBA00010794"/>
    </source>
</evidence>
<dbReference type="CDD" id="cd00082">
    <property type="entry name" value="HisKA"/>
    <property type="match status" value="1"/>
</dbReference>
<dbReference type="GO" id="GO:0005789">
    <property type="term" value="C:endoplasmic reticulum membrane"/>
    <property type="evidence" value="ECO:0007669"/>
    <property type="project" value="UniProtKB-SubCell"/>
</dbReference>
<dbReference type="GO" id="GO:0004168">
    <property type="term" value="F:dolichol kinase activity"/>
    <property type="evidence" value="ECO:0007669"/>
    <property type="project" value="UniProtKB-EC"/>
</dbReference>
<dbReference type="Pfam" id="PF00072">
    <property type="entry name" value="Response_reg"/>
    <property type="match status" value="1"/>
</dbReference>
<dbReference type="InterPro" id="IPR036097">
    <property type="entry name" value="HisK_dim/P_sf"/>
</dbReference>
<feature type="compositionally biased region" description="Polar residues" evidence="12">
    <location>
        <begin position="1011"/>
        <end position="1037"/>
    </location>
</feature>
<dbReference type="Proteomes" id="UP000736335">
    <property type="component" value="Unassembled WGS sequence"/>
</dbReference>
<dbReference type="InterPro" id="IPR003594">
    <property type="entry name" value="HATPase_dom"/>
</dbReference>
<evidence type="ECO:0000256" key="7">
    <source>
        <dbReference type="ARBA" id="ARBA00022777"/>
    </source>
</evidence>
<dbReference type="InterPro" id="IPR036890">
    <property type="entry name" value="HATPase_C_sf"/>
</dbReference>
<feature type="transmembrane region" description="Helical" evidence="13">
    <location>
        <begin position="322"/>
        <end position="338"/>
    </location>
</feature>
<feature type="domain" description="Histidine kinase" evidence="14">
    <location>
        <begin position="1744"/>
        <end position="1999"/>
    </location>
</feature>
<keyword evidence="4 11" id="KW-0597">Phosphoprotein</keyword>
<evidence type="ECO:0000256" key="4">
    <source>
        <dbReference type="ARBA" id="ARBA00022553"/>
    </source>
</evidence>
<accession>A0A9P6LB24</accession>
<feature type="transmembrane region" description="Helical" evidence="13">
    <location>
        <begin position="658"/>
        <end position="677"/>
    </location>
</feature>
<name>A0A9P6LB24_9AGAM</name>
<evidence type="ECO:0000313" key="17">
    <source>
        <dbReference type="Proteomes" id="UP000736335"/>
    </source>
</evidence>
<dbReference type="SUPFAM" id="SSF52172">
    <property type="entry name" value="CheY-like"/>
    <property type="match status" value="1"/>
</dbReference>
<gene>
    <name evidence="16" type="ORF">BJ322DRAFT_1017159</name>
</gene>
<dbReference type="InterPro" id="IPR011006">
    <property type="entry name" value="CheY-like_superfamily"/>
</dbReference>
<feature type="compositionally biased region" description="Polar residues" evidence="12">
    <location>
        <begin position="880"/>
        <end position="901"/>
    </location>
</feature>
<dbReference type="PANTHER" id="PTHR13205">
    <property type="entry name" value="TRANSMEMBRANE PROTEIN 15-RELATED"/>
    <property type="match status" value="1"/>
</dbReference>
<dbReference type="PROSITE" id="PS50110">
    <property type="entry name" value="RESPONSE_REGULATORY"/>
    <property type="match status" value="1"/>
</dbReference>
<dbReference type="InterPro" id="IPR003661">
    <property type="entry name" value="HisK_dim/P_dom"/>
</dbReference>
<evidence type="ECO:0000256" key="13">
    <source>
        <dbReference type="SAM" id="Phobius"/>
    </source>
</evidence>
<feature type="region of interest" description="Disordered" evidence="12">
    <location>
        <begin position="845"/>
        <end position="919"/>
    </location>
</feature>
<feature type="compositionally biased region" description="Basic and acidic residues" evidence="12">
    <location>
        <begin position="1080"/>
        <end position="1091"/>
    </location>
</feature>